<dbReference type="CDD" id="cd18539">
    <property type="entry name" value="SRP_G"/>
    <property type="match status" value="1"/>
</dbReference>
<dbReference type="Gene3D" id="1.10.260.30">
    <property type="entry name" value="Signal recognition particle, SRP54 subunit, M-domain"/>
    <property type="match status" value="1"/>
</dbReference>
<evidence type="ECO:0000256" key="9">
    <source>
        <dbReference type="HAMAP-Rule" id="MF_00306"/>
    </source>
</evidence>
<keyword evidence="7 9" id="KW-0687">Ribonucleoprotein</keyword>
<evidence type="ECO:0000259" key="10">
    <source>
        <dbReference type="PROSITE" id="PS00300"/>
    </source>
</evidence>
<comment type="similarity">
    <text evidence="1 9">Belongs to the GTP-binding SRP family. SRP54 subfamily.</text>
</comment>
<dbReference type="Gene3D" id="3.40.50.300">
    <property type="entry name" value="P-loop containing nucleotide triphosphate hydrolases"/>
    <property type="match status" value="1"/>
</dbReference>
<dbReference type="PROSITE" id="PS00300">
    <property type="entry name" value="SRP54"/>
    <property type="match status" value="1"/>
</dbReference>
<organism evidence="11 12">
    <name type="scientific">Anoxynatronum sibiricum</name>
    <dbReference type="NCBI Taxonomy" id="210623"/>
    <lineage>
        <taxon>Bacteria</taxon>
        <taxon>Bacillati</taxon>
        <taxon>Bacillota</taxon>
        <taxon>Clostridia</taxon>
        <taxon>Eubacteriales</taxon>
        <taxon>Clostridiaceae</taxon>
        <taxon>Anoxynatronum</taxon>
    </lineage>
</organism>
<dbReference type="SUPFAM" id="SSF52540">
    <property type="entry name" value="P-loop containing nucleoside triphosphate hydrolases"/>
    <property type="match status" value="1"/>
</dbReference>
<comment type="caution">
    <text evidence="11">The sequence shown here is derived from an EMBL/GenBank/DDBJ whole genome shotgun (WGS) entry which is preliminary data.</text>
</comment>
<keyword evidence="9" id="KW-0963">Cytoplasm</keyword>
<evidence type="ECO:0000256" key="1">
    <source>
        <dbReference type="ARBA" id="ARBA00005450"/>
    </source>
</evidence>
<dbReference type="SMART" id="SM00963">
    <property type="entry name" value="SRP54_N"/>
    <property type="match status" value="1"/>
</dbReference>
<dbReference type="Proteomes" id="UP001407405">
    <property type="component" value="Unassembled WGS sequence"/>
</dbReference>
<comment type="subunit">
    <text evidence="9">Part of the signal recognition particle protein translocation system, which is composed of SRP and FtsY.</text>
</comment>
<dbReference type="Pfam" id="PF00448">
    <property type="entry name" value="SRP54"/>
    <property type="match status" value="1"/>
</dbReference>
<feature type="binding site" evidence="9">
    <location>
        <begin position="248"/>
        <end position="251"/>
    </location>
    <ligand>
        <name>GTP</name>
        <dbReference type="ChEBI" id="CHEBI:37565"/>
    </ligand>
</feature>
<dbReference type="HAMAP" id="MF_00306">
    <property type="entry name" value="SRP54"/>
    <property type="match status" value="1"/>
</dbReference>
<sequence length="448" mass="49735">MIFEGLSEKLQNTLSKLKSKGKLTEKDVKEAMREVKLALLEADVNFKVVKDFIKRVSDRAVGDEVMESLTPGQHVIKIVNEELTALMGSGQSKLTFSSKPPTIYMMVGLQGSGKTTTCGKLAKHLKKQQKNPLLVACDIYRPAAIQQLKTVGGQVDVPVFSMGDGTSPVHISKAAVEHANRQGLDTVIIDTAGRLHIDELLMEELQQIKAAVKPQEILLVVDSMTGQDAVNVAEQFHEQIGIDGVILTKLDGDTRGGAALSVRAVTQKPIKFAGMGEKIDEFEPFHPDRMASRILGMGDMLSLIEKAQSNIDLKKAQELEKKMRTQQFTFDDFLDQLQQMKNMGPLSQVLQMIPGMGGKQLKNLEVDDRELVHIEAIIQSMTREERSNPGLINGSRRKRIAMGSGTSIQQVNKLLKQFEQTRKMMKQFMDMEKGMKKGGRFKMPFPGM</sequence>
<evidence type="ECO:0000256" key="7">
    <source>
        <dbReference type="ARBA" id="ARBA00023274"/>
    </source>
</evidence>
<accession>A0ABU9VTL2</accession>
<keyword evidence="6 9" id="KW-0733">Signal recognition particle</keyword>
<evidence type="ECO:0000256" key="3">
    <source>
        <dbReference type="ARBA" id="ARBA00022801"/>
    </source>
</evidence>
<comment type="domain">
    <text evidence="9">Composed of three domains: the N-terminal N domain, which is responsible for interactions with the ribosome, the central G domain, which binds GTP, and the C-terminal M domain, which binds the RNA and the signal sequence of the RNC.</text>
</comment>
<evidence type="ECO:0000256" key="6">
    <source>
        <dbReference type="ARBA" id="ARBA00023135"/>
    </source>
</evidence>
<keyword evidence="2 9" id="KW-0547">Nucleotide-binding</keyword>
<dbReference type="InterPro" id="IPR042101">
    <property type="entry name" value="SRP54_N_sf"/>
</dbReference>
<dbReference type="InterPro" id="IPR013822">
    <property type="entry name" value="Signal_recog_particl_SRP54_hlx"/>
</dbReference>
<dbReference type="RefSeq" id="WP_343184820.1">
    <property type="nucleotide sequence ID" value="NZ_JBCITM010000002.1"/>
</dbReference>
<dbReference type="PANTHER" id="PTHR11564">
    <property type="entry name" value="SIGNAL RECOGNITION PARTICLE 54K PROTEIN SRP54"/>
    <property type="match status" value="1"/>
</dbReference>
<keyword evidence="5 9" id="KW-0342">GTP-binding</keyword>
<dbReference type="Pfam" id="PF02978">
    <property type="entry name" value="SRP_SPB"/>
    <property type="match status" value="1"/>
</dbReference>
<comment type="catalytic activity">
    <reaction evidence="8 9">
        <text>GTP + H2O = GDP + phosphate + H(+)</text>
        <dbReference type="Rhea" id="RHEA:19669"/>
        <dbReference type="ChEBI" id="CHEBI:15377"/>
        <dbReference type="ChEBI" id="CHEBI:15378"/>
        <dbReference type="ChEBI" id="CHEBI:37565"/>
        <dbReference type="ChEBI" id="CHEBI:43474"/>
        <dbReference type="ChEBI" id="CHEBI:58189"/>
        <dbReference type="EC" id="3.6.5.4"/>
    </reaction>
</comment>
<dbReference type="NCBIfam" id="TIGR00959">
    <property type="entry name" value="ffh"/>
    <property type="match status" value="1"/>
</dbReference>
<feature type="binding site" evidence="9">
    <location>
        <begin position="190"/>
        <end position="194"/>
    </location>
    <ligand>
        <name>GTP</name>
        <dbReference type="ChEBI" id="CHEBI:37565"/>
    </ligand>
</feature>
<comment type="subcellular location">
    <subcellularLocation>
        <location evidence="9">Cytoplasm</location>
    </subcellularLocation>
    <text evidence="9">The SRP-RNC complex is targeted to the cytoplasmic membrane.</text>
</comment>
<keyword evidence="3 9" id="KW-0378">Hydrolase</keyword>
<dbReference type="InterPro" id="IPR027417">
    <property type="entry name" value="P-loop_NTPase"/>
</dbReference>
<dbReference type="InterPro" id="IPR004125">
    <property type="entry name" value="Signal_recog_particle_SRP54_M"/>
</dbReference>
<evidence type="ECO:0000256" key="4">
    <source>
        <dbReference type="ARBA" id="ARBA00022884"/>
    </source>
</evidence>
<feature type="binding site" evidence="9">
    <location>
        <begin position="108"/>
        <end position="115"/>
    </location>
    <ligand>
        <name>GTP</name>
        <dbReference type="ChEBI" id="CHEBI:37565"/>
    </ligand>
</feature>
<dbReference type="PANTHER" id="PTHR11564:SF5">
    <property type="entry name" value="SIGNAL RECOGNITION PARTICLE SUBUNIT SRP54"/>
    <property type="match status" value="1"/>
</dbReference>
<dbReference type="EC" id="3.6.5.4" evidence="9"/>
<dbReference type="SMART" id="SM00382">
    <property type="entry name" value="AAA"/>
    <property type="match status" value="1"/>
</dbReference>
<dbReference type="InterPro" id="IPR036891">
    <property type="entry name" value="Signal_recog_part_SRP54_M_sf"/>
</dbReference>
<dbReference type="InterPro" id="IPR003593">
    <property type="entry name" value="AAA+_ATPase"/>
</dbReference>
<dbReference type="Gene3D" id="1.20.120.140">
    <property type="entry name" value="Signal recognition particle SRP54, nucleotide-binding domain"/>
    <property type="match status" value="1"/>
</dbReference>
<reference evidence="11 12" key="1">
    <citation type="submission" date="2024-04" db="EMBL/GenBank/DDBJ databases">
        <title>Genome sequencing and metabolic network reconstruction of aminoacids and betaine degradation by Anoxynatronum sibiricum.</title>
        <authorList>
            <person name="Detkova E.N."/>
            <person name="Boltjanskaja Y.V."/>
            <person name="Mardanov A.V."/>
            <person name="Kevbrin V."/>
        </authorList>
    </citation>
    <scope>NUCLEOTIDE SEQUENCE [LARGE SCALE GENOMIC DNA]</scope>
    <source>
        <strain evidence="11 12">Z-7981</strain>
    </source>
</reference>
<evidence type="ECO:0000313" key="12">
    <source>
        <dbReference type="Proteomes" id="UP001407405"/>
    </source>
</evidence>
<dbReference type="SUPFAM" id="SSF47446">
    <property type="entry name" value="Signal peptide-binding domain"/>
    <property type="match status" value="1"/>
</dbReference>
<name>A0ABU9VTL2_9CLOT</name>
<gene>
    <name evidence="9 11" type="primary">ffh</name>
    <name evidence="11" type="ORF">AAIG11_03190</name>
</gene>
<dbReference type="SMART" id="SM00962">
    <property type="entry name" value="SRP54"/>
    <property type="match status" value="1"/>
</dbReference>
<feature type="domain" description="SRP54-type proteins GTP-binding" evidence="10">
    <location>
        <begin position="269"/>
        <end position="282"/>
    </location>
</feature>
<evidence type="ECO:0000256" key="5">
    <source>
        <dbReference type="ARBA" id="ARBA00023134"/>
    </source>
</evidence>
<protein>
    <recommendedName>
        <fullName evidence="9">Signal recognition particle protein</fullName>
        <ecNumber evidence="9">3.6.5.4</ecNumber>
    </recommendedName>
    <alternativeName>
        <fullName evidence="9">Fifty-four homolog</fullName>
    </alternativeName>
</protein>
<keyword evidence="4 9" id="KW-0694">RNA-binding</keyword>
<dbReference type="InterPro" id="IPR000897">
    <property type="entry name" value="SRP54_GTPase_dom"/>
</dbReference>
<dbReference type="EMBL" id="JBCITM010000002">
    <property type="protein sequence ID" value="MEN1759469.1"/>
    <property type="molecule type" value="Genomic_DNA"/>
</dbReference>
<dbReference type="Pfam" id="PF02881">
    <property type="entry name" value="SRP54_N"/>
    <property type="match status" value="1"/>
</dbReference>
<evidence type="ECO:0000256" key="8">
    <source>
        <dbReference type="ARBA" id="ARBA00048027"/>
    </source>
</evidence>
<comment type="function">
    <text evidence="9">Involved in targeting and insertion of nascent membrane proteins into the cytoplasmic membrane. Binds to the hydrophobic signal sequence of the ribosome-nascent chain (RNC) as it emerges from the ribosomes. The SRP-RNC complex is then targeted to the cytoplasmic membrane where it interacts with the SRP receptor FtsY.</text>
</comment>
<proteinExistence type="inferred from homology"/>
<evidence type="ECO:0000313" key="11">
    <source>
        <dbReference type="EMBL" id="MEN1759469.1"/>
    </source>
</evidence>
<dbReference type="InterPro" id="IPR022941">
    <property type="entry name" value="SRP54"/>
</dbReference>
<dbReference type="InterPro" id="IPR004780">
    <property type="entry name" value="SRP"/>
</dbReference>
<keyword evidence="12" id="KW-1185">Reference proteome</keyword>
<evidence type="ECO:0000256" key="2">
    <source>
        <dbReference type="ARBA" id="ARBA00022741"/>
    </source>
</evidence>